<dbReference type="Proteomes" id="UP001230268">
    <property type="component" value="Unassembled WGS sequence"/>
</dbReference>
<sequence length="141" mass="16472">MTLRPKTLREKKKLVQQAALKYCETADSRLKLALLQADQRLSHAKSEFLRHEGVTSQHSNKHSLNRLSTIMDIAKNIVDAKSDSVEALDPPEVDDLYAYYVPYIQAMRLVELREKEFDIIKKRIELNAEIYHVYKEELDKE</sequence>
<accession>A0AAD8PGP5</accession>
<organism evidence="1 2">
    <name type="scientific">Babesia gibsoni</name>
    <dbReference type="NCBI Taxonomy" id="33632"/>
    <lineage>
        <taxon>Eukaryota</taxon>
        <taxon>Sar</taxon>
        <taxon>Alveolata</taxon>
        <taxon>Apicomplexa</taxon>
        <taxon>Aconoidasida</taxon>
        <taxon>Piroplasmida</taxon>
        <taxon>Babesiidae</taxon>
        <taxon>Babesia</taxon>
    </lineage>
</organism>
<dbReference type="AlphaFoldDB" id="A0AAD8PGP5"/>
<name>A0AAD8PGP5_BABGI</name>
<proteinExistence type="predicted"/>
<comment type="caution">
    <text evidence="1">The sequence shown here is derived from an EMBL/GenBank/DDBJ whole genome shotgun (WGS) entry which is preliminary data.</text>
</comment>
<evidence type="ECO:0000313" key="2">
    <source>
        <dbReference type="Proteomes" id="UP001230268"/>
    </source>
</evidence>
<gene>
    <name evidence="1" type="ORF">BgAZ_108530</name>
</gene>
<reference evidence="1" key="1">
    <citation type="submission" date="2023-08" db="EMBL/GenBank/DDBJ databases">
        <title>Draft sequence of the Babesia gibsoni genome.</title>
        <authorList>
            <person name="Yamagishi J.Y."/>
            <person name="Xuan X.X."/>
        </authorList>
    </citation>
    <scope>NUCLEOTIDE SEQUENCE</scope>
    <source>
        <strain evidence="1">Azabu</strain>
    </source>
</reference>
<keyword evidence="2" id="KW-1185">Reference proteome</keyword>
<protein>
    <submittedName>
        <fullName evidence="1">Uncharacterized protein</fullName>
    </submittedName>
</protein>
<evidence type="ECO:0000313" key="1">
    <source>
        <dbReference type="EMBL" id="KAK1444947.1"/>
    </source>
</evidence>
<dbReference type="EMBL" id="JAVEPI010000001">
    <property type="protein sequence ID" value="KAK1444947.1"/>
    <property type="molecule type" value="Genomic_DNA"/>
</dbReference>